<dbReference type="PANTHER" id="PTHR43080:SF30">
    <property type="entry name" value="CYCLIC DI-AMP RECEPTOR B"/>
    <property type="match status" value="1"/>
</dbReference>
<dbReference type="Gene3D" id="3.10.580.10">
    <property type="entry name" value="CBS-domain"/>
    <property type="match status" value="1"/>
</dbReference>
<dbReference type="AlphaFoldDB" id="A0A1N7ND01"/>
<accession>A0A1N7ND01</accession>
<dbReference type="RefSeq" id="WP_076347616.1">
    <property type="nucleotide sequence ID" value="NZ_FTOO01000008.1"/>
</dbReference>
<dbReference type="InterPro" id="IPR051257">
    <property type="entry name" value="Diverse_CBS-Domain"/>
</dbReference>
<dbReference type="InterPro" id="IPR046342">
    <property type="entry name" value="CBS_dom_sf"/>
</dbReference>
<dbReference type="Pfam" id="PF00571">
    <property type="entry name" value="CBS"/>
    <property type="match status" value="2"/>
</dbReference>
<dbReference type="CDD" id="cd04643">
    <property type="entry name" value="CBS_pair_bac"/>
    <property type="match status" value="1"/>
</dbReference>
<dbReference type="SMART" id="SM00116">
    <property type="entry name" value="CBS"/>
    <property type="match status" value="1"/>
</dbReference>
<evidence type="ECO:0000256" key="2">
    <source>
        <dbReference type="PROSITE-ProRule" id="PRU00703"/>
    </source>
</evidence>
<evidence type="ECO:0000313" key="4">
    <source>
        <dbReference type="EMBL" id="SIS96237.1"/>
    </source>
</evidence>
<dbReference type="EMBL" id="FTOO01000008">
    <property type="protein sequence ID" value="SIS96237.1"/>
    <property type="molecule type" value="Genomic_DNA"/>
</dbReference>
<gene>
    <name evidence="4" type="ORF">SAMN05421799_10830</name>
</gene>
<reference evidence="5" key="1">
    <citation type="submission" date="2017-01" db="EMBL/GenBank/DDBJ databases">
        <authorList>
            <person name="Varghese N."/>
            <person name="Submissions S."/>
        </authorList>
    </citation>
    <scope>NUCLEOTIDE SEQUENCE [LARGE SCALE GENOMIC DNA]</scope>
    <source>
        <strain evidence="5">DSM 16176</strain>
    </source>
</reference>
<keyword evidence="1 2" id="KW-0129">CBS domain</keyword>
<dbReference type="Proteomes" id="UP000186156">
    <property type="component" value="Unassembled WGS sequence"/>
</dbReference>
<evidence type="ECO:0000313" key="5">
    <source>
        <dbReference type="Proteomes" id="UP000186156"/>
    </source>
</evidence>
<dbReference type="PANTHER" id="PTHR43080">
    <property type="entry name" value="CBS DOMAIN-CONTAINING PROTEIN CBSX3, MITOCHONDRIAL"/>
    <property type="match status" value="1"/>
</dbReference>
<sequence>MSMETMQSLTLQDEDIARLIIDADDVACVHPQHSAEHALLVLIKSGYSAIPVVTSDGRVVGVISKTLILDRILGLERIEFEALSSFTVQDVMRTDFHRIGQGESFLRALQLSIDAPFLCVEDEHGKFVGLLTRHGILAYLHGVIRKGRKRS</sequence>
<dbReference type="InterPro" id="IPR000644">
    <property type="entry name" value="CBS_dom"/>
</dbReference>
<dbReference type="PROSITE" id="PS51371">
    <property type="entry name" value="CBS"/>
    <property type="match status" value="1"/>
</dbReference>
<name>A0A1N7ND01_9BACL</name>
<organism evidence="4 5">
    <name type="scientific">Alicyclobacillus vulcanalis</name>
    <dbReference type="NCBI Taxonomy" id="252246"/>
    <lineage>
        <taxon>Bacteria</taxon>
        <taxon>Bacillati</taxon>
        <taxon>Bacillota</taxon>
        <taxon>Bacilli</taxon>
        <taxon>Bacillales</taxon>
        <taxon>Alicyclobacillaceae</taxon>
        <taxon>Alicyclobacillus</taxon>
    </lineage>
</organism>
<protein>
    <submittedName>
        <fullName evidence="4">CBS domain-containing protein</fullName>
    </submittedName>
</protein>
<keyword evidence="5" id="KW-1185">Reference proteome</keyword>
<dbReference type="InterPro" id="IPR048125">
    <property type="entry name" value="CBS_CbpB"/>
</dbReference>
<dbReference type="STRING" id="252246.SAMN05421799_10830"/>
<evidence type="ECO:0000259" key="3">
    <source>
        <dbReference type="PROSITE" id="PS51371"/>
    </source>
</evidence>
<dbReference type="NCBIfam" id="NF041630">
    <property type="entry name" value="CBS_CbpB"/>
    <property type="match status" value="1"/>
</dbReference>
<feature type="domain" description="CBS" evidence="3">
    <location>
        <begin position="21"/>
        <end position="80"/>
    </location>
</feature>
<dbReference type="SUPFAM" id="SSF54631">
    <property type="entry name" value="CBS-domain pair"/>
    <property type="match status" value="1"/>
</dbReference>
<dbReference type="OrthoDB" id="2375431at2"/>
<evidence type="ECO:0000256" key="1">
    <source>
        <dbReference type="ARBA" id="ARBA00023122"/>
    </source>
</evidence>
<proteinExistence type="predicted"/>